<gene>
    <name evidence="1" type="ORF">BXYJ_LOCUS11265</name>
</gene>
<protein>
    <submittedName>
        <fullName evidence="1">(pine wood nematode) hypothetical protein</fullName>
    </submittedName>
</protein>
<proteinExistence type="predicted"/>
<evidence type="ECO:0000313" key="5">
    <source>
        <dbReference type="WBParaSite" id="BXY_0415800.1"/>
    </source>
</evidence>
<evidence type="ECO:0000313" key="2">
    <source>
        <dbReference type="EMBL" id="CAG9122085.1"/>
    </source>
</evidence>
<evidence type="ECO:0000313" key="4">
    <source>
        <dbReference type="Proteomes" id="UP000659654"/>
    </source>
</evidence>
<keyword evidence="4" id="KW-1185">Reference proteome</keyword>
<dbReference type="EMBL" id="CAJFDI010000005">
    <property type="protein sequence ID" value="CAD5231006.1"/>
    <property type="molecule type" value="Genomic_DNA"/>
</dbReference>
<name>A0A1I7RTV3_BURXY</name>
<evidence type="ECO:0000313" key="3">
    <source>
        <dbReference type="Proteomes" id="UP000095284"/>
    </source>
</evidence>
<dbReference type="Proteomes" id="UP000582659">
    <property type="component" value="Unassembled WGS sequence"/>
</dbReference>
<dbReference type="Proteomes" id="UP000095284">
    <property type="component" value="Unplaced"/>
</dbReference>
<dbReference type="EMBL" id="CAJFCV020000005">
    <property type="protein sequence ID" value="CAG9122085.1"/>
    <property type="molecule type" value="Genomic_DNA"/>
</dbReference>
<dbReference type="SMR" id="A0A1I7RTV3"/>
<dbReference type="WBParaSite" id="BXY_0415800.1">
    <property type="protein sequence ID" value="BXY_0415800.1"/>
    <property type="gene ID" value="BXY_0415800"/>
</dbReference>
<dbReference type="AlphaFoldDB" id="A0A1I7RTV3"/>
<dbReference type="eggNOG" id="ENOG502TGWQ">
    <property type="taxonomic scope" value="Eukaryota"/>
</dbReference>
<reference evidence="2" key="2">
    <citation type="submission" date="2020-08" db="EMBL/GenBank/DDBJ databases">
        <authorList>
            <person name="Kikuchi T."/>
        </authorList>
    </citation>
    <scope>NUCLEOTIDE SEQUENCE</scope>
    <source>
        <strain evidence="1">Ka4C1</strain>
    </source>
</reference>
<accession>A0A1I7RTV3</accession>
<sequence>MTFLSQTGSVQHPQATAVKRMYRFGPLTTSLRLSLVRRAGVSAVPQFVPSDGNALTFPIQRFNIYQPKRFDVIKERKQFQSRRIRIRRPEETEVEAIQRLCDQIINDMNEDKFLFNLTDQQVSNRMCTISPKVAVDLAINMFEKEGLEKTIEFLNGCKKRFTIRSKAKPSIEVIQKVRELYRRLFETVELSDPMTLQLSDALIRAEIVQTPDIFLEECVKRNLEKHNFGVAFGSFASKSAAERSVSGCSHLFDFILADEQDFQCVREQRIKMVVNHVQSLKTPAYALAELVTASLKMNKMQDAEILVKYFVVKPRNFVECVKRLREECDLVTLERFGTLFAKCYYEQLRSKPKKAKKSTKIGENLEKSDVEVEEEVTPEVLGQFEFLVKEAQAKKRRRKFTLAKKTVKKHEIDPKQLDLLTRVFVNVWINSAVEKADTNSLATLFEWVSYHNVELREFQFDRLRECHIKAGIPNPFSKLQKNSNQISERAQLQGLF</sequence>
<evidence type="ECO:0000313" key="1">
    <source>
        <dbReference type="EMBL" id="CAD5231006.1"/>
    </source>
</evidence>
<reference evidence="5" key="1">
    <citation type="submission" date="2016-11" db="UniProtKB">
        <authorList>
            <consortium name="WormBaseParasite"/>
        </authorList>
    </citation>
    <scope>IDENTIFICATION</scope>
</reference>
<organism evidence="3 5">
    <name type="scientific">Bursaphelenchus xylophilus</name>
    <name type="common">Pinewood nematode worm</name>
    <name type="synonym">Aphelenchoides xylophilus</name>
    <dbReference type="NCBI Taxonomy" id="6326"/>
    <lineage>
        <taxon>Eukaryota</taxon>
        <taxon>Metazoa</taxon>
        <taxon>Ecdysozoa</taxon>
        <taxon>Nematoda</taxon>
        <taxon>Chromadorea</taxon>
        <taxon>Rhabditida</taxon>
        <taxon>Tylenchina</taxon>
        <taxon>Tylenchomorpha</taxon>
        <taxon>Aphelenchoidea</taxon>
        <taxon>Aphelenchoididae</taxon>
        <taxon>Bursaphelenchus</taxon>
    </lineage>
</organism>
<dbReference type="OrthoDB" id="10364530at2759"/>
<dbReference type="Proteomes" id="UP000659654">
    <property type="component" value="Unassembled WGS sequence"/>
</dbReference>